<evidence type="ECO:0000313" key="6">
    <source>
        <dbReference type="EMBL" id="OIJ42076.1"/>
    </source>
</evidence>
<evidence type="ECO:0000256" key="2">
    <source>
        <dbReference type="ARBA" id="ARBA00022475"/>
    </source>
</evidence>
<protein>
    <submittedName>
        <fullName evidence="6">LPS export ABC transporter permease LptG</fullName>
    </submittedName>
</protein>
<reference evidence="6 7" key="1">
    <citation type="submission" date="2014-10" db="EMBL/GenBank/DDBJ databases">
        <authorList>
            <person name="Seo M.-J."/>
            <person name="Seok Y.J."/>
            <person name="Cha I.-T."/>
        </authorList>
    </citation>
    <scope>NUCLEOTIDE SEQUENCE [LARGE SCALE GENOMIC DNA]</scope>
    <source>
        <strain evidence="6 7">NEU</strain>
    </source>
</reference>
<evidence type="ECO:0000256" key="5">
    <source>
        <dbReference type="ARBA" id="ARBA00023136"/>
    </source>
</evidence>
<gene>
    <name evidence="6" type="primary">lptG</name>
    <name evidence="6" type="ORF">LO55_4995</name>
</gene>
<name>A0A1S2NAF5_9BURK</name>
<dbReference type="AlphaFoldDB" id="A0A1S2NAF5"/>
<proteinExistence type="predicted"/>
<dbReference type="Pfam" id="PF03739">
    <property type="entry name" value="LptF_LptG"/>
    <property type="match status" value="1"/>
</dbReference>
<keyword evidence="5" id="KW-0472">Membrane</keyword>
<accession>A0A1S2NAF5</accession>
<evidence type="ECO:0000256" key="3">
    <source>
        <dbReference type="ARBA" id="ARBA00022692"/>
    </source>
</evidence>
<comment type="caution">
    <text evidence="6">The sequence shown here is derived from an EMBL/GenBank/DDBJ whole genome shotgun (WGS) entry which is preliminary data.</text>
</comment>
<keyword evidence="3" id="KW-0812">Transmembrane</keyword>
<dbReference type="InterPro" id="IPR005495">
    <property type="entry name" value="LptG/LptF_permease"/>
</dbReference>
<organism evidence="6 7">
    <name type="scientific">Massilia timonae</name>
    <dbReference type="NCBI Taxonomy" id="47229"/>
    <lineage>
        <taxon>Bacteria</taxon>
        <taxon>Pseudomonadati</taxon>
        <taxon>Pseudomonadota</taxon>
        <taxon>Betaproteobacteria</taxon>
        <taxon>Burkholderiales</taxon>
        <taxon>Oxalobacteraceae</taxon>
        <taxon>Telluria group</taxon>
        <taxon>Massilia</taxon>
    </lineage>
</organism>
<dbReference type="PANTHER" id="PTHR33529">
    <property type="entry name" value="SLR0882 PROTEIN-RELATED"/>
    <property type="match status" value="1"/>
</dbReference>
<evidence type="ECO:0000256" key="4">
    <source>
        <dbReference type="ARBA" id="ARBA00022989"/>
    </source>
</evidence>
<keyword evidence="2" id="KW-1003">Cell membrane</keyword>
<evidence type="ECO:0000313" key="7">
    <source>
        <dbReference type="Proteomes" id="UP000180246"/>
    </source>
</evidence>
<dbReference type="GO" id="GO:0015920">
    <property type="term" value="P:lipopolysaccharide transport"/>
    <property type="evidence" value="ECO:0007669"/>
    <property type="project" value="TreeGrafter"/>
</dbReference>
<comment type="subcellular location">
    <subcellularLocation>
        <location evidence="1">Cell membrane</location>
        <topology evidence="1">Multi-pass membrane protein</topology>
    </subcellularLocation>
</comment>
<dbReference type="GO" id="GO:0043190">
    <property type="term" value="C:ATP-binding cassette (ABC) transporter complex"/>
    <property type="evidence" value="ECO:0007669"/>
    <property type="project" value="TreeGrafter"/>
</dbReference>
<evidence type="ECO:0000256" key="1">
    <source>
        <dbReference type="ARBA" id="ARBA00004651"/>
    </source>
</evidence>
<dbReference type="EMBL" id="JRYB01000001">
    <property type="protein sequence ID" value="OIJ42076.1"/>
    <property type="molecule type" value="Genomic_DNA"/>
</dbReference>
<dbReference type="PANTHER" id="PTHR33529:SF2">
    <property type="entry name" value="LIPOPOLYSACCHARIDE EXPORT SYSTEM PERMEASE PROTEIN LPTG"/>
    <property type="match status" value="1"/>
</dbReference>
<dbReference type="Proteomes" id="UP000180246">
    <property type="component" value="Unassembled WGS sequence"/>
</dbReference>
<sequence length="394" mass="43460">MKILQRYFAVNIFQAVAFVLAAFLALVAFMDLTSILPSVGKNDFGMQHALLYVLLLVPGNVYQVMPVAALIGTIYTMAQFASSSEFTIMRASSMSTRQAAMMLFKIGAVFVLVAFVFGELITPRTAPIAERMRLTAKGGSVSAEFRSGMWTKDSVHADGVRGNITGSRFFNVRRIAADGQLEDVRLYEFDNNMRMRSVVTAARGTYGGNNTWRLSDVTETMFANSRELPAPGSKVPAGQTIQSTYGQETASVSTRKLDSYVLVSEITPKILSVSRSDPERMSAAELAVYTRHLAENRQETERFKVAFWKKVIDPFSIFVLMALALPFAYLHTRSGGVSLKIFIGIMIGVSFLLINSLFSHLGVLTILPAFLTAVAPSLLFLLMALGALWWVERH</sequence>
<keyword evidence="4" id="KW-1133">Transmembrane helix</keyword>
<dbReference type="RefSeq" id="WP_005669296.1">
    <property type="nucleotide sequence ID" value="NZ_CAUQYF010000004.1"/>
</dbReference>